<feature type="domain" description="EamA" evidence="8">
    <location>
        <begin position="8"/>
        <end position="135"/>
    </location>
</feature>
<dbReference type="InterPro" id="IPR037185">
    <property type="entry name" value="EmrE-like"/>
</dbReference>
<feature type="transmembrane region" description="Helical" evidence="7">
    <location>
        <begin position="87"/>
        <end position="112"/>
    </location>
</feature>
<dbReference type="Gene3D" id="1.10.3730.20">
    <property type="match status" value="2"/>
</dbReference>
<feature type="transmembrane region" description="Helical" evidence="7">
    <location>
        <begin position="121"/>
        <end position="142"/>
    </location>
</feature>
<dbReference type="InterPro" id="IPR000620">
    <property type="entry name" value="EamA_dom"/>
</dbReference>
<keyword evidence="10" id="KW-1185">Reference proteome</keyword>
<organism evidence="9 10">
    <name type="scientific">Anaerofilum hominis</name>
    <dbReference type="NCBI Taxonomy" id="2763016"/>
    <lineage>
        <taxon>Bacteria</taxon>
        <taxon>Bacillati</taxon>
        <taxon>Bacillota</taxon>
        <taxon>Clostridia</taxon>
        <taxon>Eubacteriales</taxon>
        <taxon>Oscillospiraceae</taxon>
        <taxon>Anaerofilum</taxon>
    </lineage>
</organism>
<dbReference type="Pfam" id="PF00892">
    <property type="entry name" value="EamA"/>
    <property type="match status" value="2"/>
</dbReference>
<evidence type="ECO:0000256" key="2">
    <source>
        <dbReference type="ARBA" id="ARBA00007362"/>
    </source>
</evidence>
<feature type="transmembrane region" description="Helical" evidence="7">
    <location>
        <begin position="239"/>
        <end position="258"/>
    </location>
</feature>
<feature type="domain" description="EamA" evidence="8">
    <location>
        <begin position="147"/>
        <end position="279"/>
    </location>
</feature>
<feature type="transmembrane region" description="Helical" evidence="7">
    <location>
        <begin position="63"/>
        <end position="81"/>
    </location>
</feature>
<dbReference type="PANTHER" id="PTHR42920">
    <property type="entry name" value="OS03G0707200 PROTEIN-RELATED"/>
    <property type="match status" value="1"/>
</dbReference>
<gene>
    <name evidence="9" type="ORF">H8S23_10375</name>
</gene>
<evidence type="ECO:0000256" key="7">
    <source>
        <dbReference type="SAM" id="Phobius"/>
    </source>
</evidence>
<feature type="transmembrane region" description="Helical" evidence="7">
    <location>
        <begin position="148"/>
        <end position="166"/>
    </location>
</feature>
<feature type="transmembrane region" description="Helical" evidence="7">
    <location>
        <begin position="264"/>
        <end position="283"/>
    </location>
</feature>
<evidence type="ECO:0000256" key="3">
    <source>
        <dbReference type="ARBA" id="ARBA00022475"/>
    </source>
</evidence>
<feature type="transmembrane region" description="Helical" evidence="7">
    <location>
        <begin position="207"/>
        <end position="227"/>
    </location>
</feature>
<dbReference type="AlphaFoldDB" id="A0A923L1A1"/>
<evidence type="ECO:0000256" key="4">
    <source>
        <dbReference type="ARBA" id="ARBA00022692"/>
    </source>
</evidence>
<evidence type="ECO:0000313" key="10">
    <source>
        <dbReference type="Proteomes" id="UP000659630"/>
    </source>
</evidence>
<dbReference type="RefSeq" id="WP_186888269.1">
    <property type="nucleotide sequence ID" value="NZ_JACONZ010000003.1"/>
</dbReference>
<proteinExistence type="inferred from homology"/>
<dbReference type="Proteomes" id="UP000659630">
    <property type="component" value="Unassembled WGS sequence"/>
</dbReference>
<feature type="transmembrane region" description="Helical" evidence="7">
    <location>
        <begin position="34"/>
        <end position="51"/>
    </location>
</feature>
<dbReference type="EMBL" id="JACONZ010000003">
    <property type="protein sequence ID" value="MBC5581915.1"/>
    <property type="molecule type" value="Genomic_DNA"/>
</dbReference>
<comment type="caution">
    <text evidence="9">The sequence shown here is derived from an EMBL/GenBank/DDBJ whole genome shotgun (WGS) entry which is preliminary data.</text>
</comment>
<name>A0A923L1A1_9FIRM</name>
<evidence type="ECO:0000313" key="9">
    <source>
        <dbReference type="EMBL" id="MBC5581915.1"/>
    </source>
</evidence>
<keyword evidence="6 7" id="KW-0472">Membrane</keyword>
<protein>
    <submittedName>
        <fullName evidence="9">EamA family transporter</fullName>
    </submittedName>
</protein>
<feature type="transmembrane region" description="Helical" evidence="7">
    <location>
        <begin position="178"/>
        <end position="195"/>
    </location>
</feature>
<evidence type="ECO:0000259" key="8">
    <source>
        <dbReference type="Pfam" id="PF00892"/>
    </source>
</evidence>
<dbReference type="SUPFAM" id="SSF103481">
    <property type="entry name" value="Multidrug resistance efflux transporter EmrE"/>
    <property type="match status" value="2"/>
</dbReference>
<evidence type="ECO:0000256" key="1">
    <source>
        <dbReference type="ARBA" id="ARBA00004651"/>
    </source>
</evidence>
<comment type="similarity">
    <text evidence="2">Belongs to the EamA transporter family.</text>
</comment>
<dbReference type="PANTHER" id="PTHR42920:SF5">
    <property type="entry name" value="EAMA DOMAIN-CONTAINING PROTEIN"/>
    <property type="match status" value="1"/>
</dbReference>
<dbReference type="InterPro" id="IPR051258">
    <property type="entry name" value="Diverse_Substrate_Transporter"/>
</dbReference>
<keyword evidence="5 7" id="KW-1133">Transmembrane helix</keyword>
<evidence type="ECO:0000256" key="5">
    <source>
        <dbReference type="ARBA" id="ARBA00022989"/>
    </source>
</evidence>
<keyword evidence="4 7" id="KW-0812">Transmembrane</keyword>
<reference evidence="9" key="1">
    <citation type="submission" date="2020-08" db="EMBL/GenBank/DDBJ databases">
        <title>Genome public.</title>
        <authorList>
            <person name="Liu C."/>
            <person name="Sun Q."/>
        </authorList>
    </citation>
    <scope>NUCLEOTIDE SEQUENCE</scope>
    <source>
        <strain evidence="9">BX8</strain>
    </source>
</reference>
<evidence type="ECO:0000256" key="6">
    <source>
        <dbReference type="ARBA" id="ARBA00023136"/>
    </source>
</evidence>
<comment type="subcellular location">
    <subcellularLocation>
        <location evidence="1">Cell membrane</location>
        <topology evidence="1">Multi-pass membrane protein</topology>
    </subcellularLocation>
</comment>
<keyword evidence="3" id="KW-1003">Cell membrane</keyword>
<accession>A0A923L1A1</accession>
<sequence length="293" mass="30301">MRKNYAKVIAATLLFGSIGLFVRAIPLASSVIALVRAVIGALVLLLAALAGRQKLNGAAMRRSLPLLALSGAFIGFNWILLFEAYRYTTVGIATLAYYAAPVLVVLLAPLILKERFTAPRLLGVLAAAAGTLLLTGGGNSAGSAPLKGILLGLGAAVLYAGVILTNKFITGLSGLERTFTQLAVAAGVLLPYVLVTRPAAPGPMTGAGLVCLLAVGILHTGFGYYLYFSAMGELPSQTIALLGYIDPVSALLFSALFLGERLSLLQLAGAALILGGAAFGELYRGPRGKQMKK</sequence>
<dbReference type="GO" id="GO:0005886">
    <property type="term" value="C:plasma membrane"/>
    <property type="evidence" value="ECO:0007669"/>
    <property type="project" value="UniProtKB-SubCell"/>
</dbReference>